<proteinExistence type="predicted"/>
<sequence length="76" mass="8023">MAVDVAVVDEAVVLAVVSVGLLVVLSPLSCRCRCTYMPFSGEMLPATVSLTSLESSEGREVYMTNGNVGKKEKVGE</sequence>
<evidence type="ECO:0000313" key="2">
    <source>
        <dbReference type="Proteomes" id="UP001055879"/>
    </source>
</evidence>
<reference evidence="2" key="1">
    <citation type="journal article" date="2022" name="Mol. Ecol. Resour.">
        <title>The genomes of chicory, endive, great burdock and yacon provide insights into Asteraceae palaeo-polyploidization history and plant inulin production.</title>
        <authorList>
            <person name="Fan W."/>
            <person name="Wang S."/>
            <person name="Wang H."/>
            <person name="Wang A."/>
            <person name="Jiang F."/>
            <person name="Liu H."/>
            <person name="Zhao H."/>
            <person name="Xu D."/>
            <person name="Zhang Y."/>
        </authorList>
    </citation>
    <scope>NUCLEOTIDE SEQUENCE [LARGE SCALE GENOMIC DNA]</scope>
    <source>
        <strain evidence="2">cv. Niubang</strain>
    </source>
</reference>
<dbReference type="Proteomes" id="UP001055879">
    <property type="component" value="Linkage Group LG18"/>
</dbReference>
<dbReference type="EMBL" id="CM042064">
    <property type="protein sequence ID" value="KAI3665479.1"/>
    <property type="molecule type" value="Genomic_DNA"/>
</dbReference>
<name>A0ACB8XF55_ARCLA</name>
<gene>
    <name evidence="1" type="ORF">L6452_44106</name>
</gene>
<accession>A0ACB8XF55</accession>
<organism evidence="1 2">
    <name type="scientific">Arctium lappa</name>
    <name type="common">Greater burdock</name>
    <name type="synonym">Lappa major</name>
    <dbReference type="NCBI Taxonomy" id="4217"/>
    <lineage>
        <taxon>Eukaryota</taxon>
        <taxon>Viridiplantae</taxon>
        <taxon>Streptophyta</taxon>
        <taxon>Embryophyta</taxon>
        <taxon>Tracheophyta</taxon>
        <taxon>Spermatophyta</taxon>
        <taxon>Magnoliopsida</taxon>
        <taxon>eudicotyledons</taxon>
        <taxon>Gunneridae</taxon>
        <taxon>Pentapetalae</taxon>
        <taxon>asterids</taxon>
        <taxon>campanulids</taxon>
        <taxon>Asterales</taxon>
        <taxon>Asteraceae</taxon>
        <taxon>Carduoideae</taxon>
        <taxon>Cardueae</taxon>
        <taxon>Arctiinae</taxon>
        <taxon>Arctium</taxon>
    </lineage>
</organism>
<protein>
    <submittedName>
        <fullName evidence="1">Uncharacterized protein</fullName>
    </submittedName>
</protein>
<keyword evidence="2" id="KW-1185">Reference proteome</keyword>
<comment type="caution">
    <text evidence="1">The sequence shown here is derived from an EMBL/GenBank/DDBJ whole genome shotgun (WGS) entry which is preliminary data.</text>
</comment>
<evidence type="ECO:0000313" key="1">
    <source>
        <dbReference type="EMBL" id="KAI3665479.1"/>
    </source>
</evidence>
<reference evidence="1 2" key="2">
    <citation type="journal article" date="2022" name="Mol. Ecol. Resour.">
        <title>The genomes of chicory, endive, great burdock and yacon provide insights into Asteraceae paleo-polyploidization history and plant inulin production.</title>
        <authorList>
            <person name="Fan W."/>
            <person name="Wang S."/>
            <person name="Wang H."/>
            <person name="Wang A."/>
            <person name="Jiang F."/>
            <person name="Liu H."/>
            <person name="Zhao H."/>
            <person name="Xu D."/>
            <person name="Zhang Y."/>
        </authorList>
    </citation>
    <scope>NUCLEOTIDE SEQUENCE [LARGE SCALE GENOMIC DNA]</scope>
    <source>
        <strain evidence="2">cv. Niubang</strain>
    </source>
</reference>